<name>H1FTM2_SULGG</name>
<feature type="region of interest" description="Disordered" evidence="1">
    <location>
        <begin position="226"/>
        <end position="249"/>
    </location>
</feature>
<dbReference type="HOGENOM" id="CLU_035594_2_0_7"/>
<feature type="transmembrane region" description="Helical" evidence="2">
    <location>
        <begin position="497"/>
        <end position="514"/>
    </location>
</feature>
<evidence type="ECO:0000256" key="2">
    <source>
        <dbReference type="SAM" id="Phobius"/>
    </source>
</evidence>
<reference evidence="3 4" key="1">
    <citation type="journal article" date="2012" name="Proc. Natl. Acad. Sci. U.S.A.">
        <title>Genome and physiology of a model Epsilonproteobacterium responsible for sulfide detoxification in marine oxygen depletion zones.</title>
        <authorList>
            <person name="Grote J."/>
            <person name="Schott T."/>
            <person name="Bruckner C.G."/>
            <person name="Glockner F.O."/>
            <person name="Jost G."/>
            <person name="Teeling H."/>
            <person name="Labrenz M."/>
            <person name="Jurgens K."/>
        </authorList>
    </citation>
    <scope>NUCLEOTIDE SEQUENCE [LARGE SCALE GENOMIC DNA]</scope>
    <source>
        <strain evidence="3 4">GD1</strain>
    </source>
</reference>
<dbReference type="eggNOG" id="ENOG502Z940">
    <property type="taxonomic scope" value="Bacteria"/>
</dbReference>
<gene>
    <name evidence="3" type="ORF">SMGD1_0271</name>
</gene>
<evidence type="ECO:0000313" key="4">
    <source>
        <dbReference type="Proteomes" id="UP000006431"/>
    </source>
</evidence>
<organism evidence="3 4">
    <name type="scientific">Sulfurimonas gotlandica (strain DSM 19862 / JCM 16533 / GD1)</name>
    <dbReference type="NCBI Taxonomy" id="929558"/>
    <lineage>
        <taxon>Bacteria</taxon>
        <taxon>Pseudomonadati</taxon>
        <taxon>Campylobacterota</taxon>
        <taxon>Epsilonproteobacteria</taxon>
        <taxon>Campylobacterales</taxon>
        <taxon>Sulfurimonadaceae</taxon>
        <taxon>Sulfurimonas</taxon>
    </lineage>
</organism>
<dbReference type="RefSeq" id="WP_008340408.1">
    <property type="nucleotide sequence ID" value="NZ_AFRZ01000001.1"/>
</dbReference>
<feature type="compositionally biased region" description="Polar residues" evidence="1">
    <location>
        <begin position="227"/>
        <end position="239"/>
    </location>
</feature>
<comment type="caution">
    <text evidence="3">The sequence shown here is derived from an EMBL/GenBank/DDBJ whole genome shotgun (WGS) entry which is preliminary data.</text>
</comment>
<keyword evidence="4" id="KW-1185">Reference proteome</keyword>
<dbReference type="Proteomes" id="UP000006431">
    <property type="component" value="Unassembled WGS sequence"/>
</dbReference>
<protein>
    <recommendedName>
        <fullName evidence="5">Lactate permease</fullName>
    </recommendedName>
</protein>
<dbReference type="EMBL" id="AFRZ01000001">
    <property type="protein sequence ID" value="EHP28798.1"/>
    <property type="molecule type" value="Genomic_DNA"/>
</dbReference>
<evidence type="ECO:0000256" key="1">
    <source>
        <dbReference type="SAM" id="MobiDB-lite"/>
    </source>
</evidence>
<sequence length="547" mass="62407">MSRVDRFKKRKKISESTAVYMSSDKKLVEEFLNSDINEKKMKQIYKESNEHYDFKYDFNVSQDEAKDFLIKFKKDFNDERFNQLINDCKKEVINSIVTPFGLGKVVAAYDKAGGNVNTIHNARNKDFVDSDGTEYKNGLYATDEAKENYDSRGDYNSDEYHKDKRFIDINRKHSASKKDGTATDYMTGEKIKQNDSHDLDHVVSGKEIHDDAGRVLAGMDGAELANTDMNLKPTDSSINRSKKADSMEDFLSRKNENIKKIKELKSKDNLSEKEQKELTKLEKLKKVDDKKAIEADKKAREEQDSKINKEYYTSGKFAKDTAIASGKEGAKMGIQQALGLVITEFFTAVFDEILDIYKNGFTYGFDDDRFFIVLKDRLKKIASRVTSKWKDVAIAFKDGFISGFISNLVTTVINMFVTTGKRVVRIIREGLFSLFRAVKLLTFPPEDMSYEDSMHEAKKLIASGLIVSLGVIAEEYIDKLIRGTAILEPFADELTAVFVGAITGLSITMVVYYIDKKKNDKEMVDSLMSDTNQKFDNLDVLLNRLRY</sequence>
<evidence type="ECO:0000313" key="3">
    <source>
        <dbReference type="EMBL" id="EHP28798.1"/>
    </source>
</evidence>
<keyword evidence="2" id="KW-1133">Transmembrane helix</keyword>
<evidence type="ECO:0008006" key="5">
    <source>
        <dbReference type="Google" id="ProtNLM"/>
    </source>
</evidence>
<dbReference type="PATRIC" id="fig|929558.5.peg.271"/>
<keyword evidence="2" id="KW-0812">Transmembrane</keyword>
<dbReference type="OrthoDB" id="3239452at2"/>
<proteinExistence type="predicted"/>
<keyword evidence="2" id="KW-0472">Membrane</keyword>
<dbReference type="AlphaFoldDB" id="H1FTM2"/>
<accession>H1FTM2</accession>